<evidence type="ECO:0000313" key="3">
    <source>
        <dbReference type="EMBL" id="BDS08368.1"/>
    </source>
</evidence>
<protein>
    <recommendedName>
        <fullName evidence="2">Cupin type-2 domain-containing protein</fullName>
    </recommendedName>
</protein>
<dbReference type="AlphaFoldDB" id="A0AAT9FR02"/>
<organism evidence="3">
    <name type="scientific">Oceaniferula spumae</name>
    <dbReference type="NCBI Taxonomy" id="2979115"/>
    <lineage>
        <taxon>Bacteria</taxon>
        <taxon>Pseudomonadati</taxon>
        <taxon>Verrucomicrobiota</taxon>
        <taxon>Verrucomicrobiia</taxon>
        <taxon>Verrucomicrobiales</taxon>
        <taxon>Verrucomicrobiaceae</taxon>
        <taxon>Oceaniferula</taxon>
    </lineage>
</organism>
<reference evidence="3" key="1">
    <citation type="submission" date="2024-07" db="EMBL/GenBank/DDBJ databases">
        <title>Complete genome sequence of Verrucomicrobiaceae bacterium NT6N.</title>
        <authorList>
            <person name="Huang C."/>
            <person name="Takami H."/>
            <person name="Hamasaki K."/>
        </authorList>
    </citation>
    <scope>NUCLEOTIDE SEQUENCE</scope>
    <source>
        <strain evidence="3">NT6N</strain>
    </source>
</reference>
<gene>
    <name evidence="3" type="ORF">NT6N_34080</name>
</gene>
<keyword evidence="1" id="KW-0479">Metal-binding</keyword>
<dbReference type="KEGG" id="osu:NT6N_34080"/>
<dbReference type="Gene3D" id="2.60.120.10">
    <property type="entry name" value="Jelly Rolls"/>
    <property type="match status" value="1"/>
</dbReference>
<dbReference type="PANTHER" id="PTHR35848:SF6">
    <property type="entry name" value="CUPIN TYPE-2 DOMAIN-CONTAINING PROTEIN"/>
    <property type="match status" value="1"/>
</dbReference>
<feature type="domain" description="Cupin type-2" evidence="2">
    <location>
        <begin position="40"/>
        <end position="108"/>
    </location>
</feature>
<sequence length="135" mass="15093">MFISHDDILKDCVPMGLNEFFSHHREAHTVPAKDVILIRATIESGEGHAFHYHEDREEFLYILDGKIEQWVGEEKKILSAGDVVYVPPGVVHASFNVGDDEAKLLAIFGNLSSSAELAVDVSEQEPWCSLRQQSS</sequence>
<dbReference type="InterPro" id="IPR051610">
    <property type="entry name" value="GPI/OXD"/>
</dbReference>
<dbReference type="EMBL" id="AP026866">
    <property type="protein sequence ID" value="BDS08368.1"/>
    <property type="molecule type" value="Genomic_DNA"/>
</dbReference>
<dbReference type="GO" id="GO:0046872">
    <property type="term" value="F:metal ion binding"/>
    <property type="evidence" value="ECO:0007669"/>
    <property type="project" value="UniProtKB-KW"/>
</dbReference>
<dbReference type="Pfam" id="PF07883">
    <property type="entry name" value="Cupin_2"/>
    <property type="match status" value="1"/>
</dbReference>
<proteinExistence type="predicted"/>
<name>A0AAT9FR02_9BACT</name>
<dbReference type="SUPFAM" id="SSF51182">
    <property type="entry name" value="RmlC-like cupins"/>
    <property type="match status" value="1"/>
</dbReference>
<dbReference type="PANTHER" id="PTHR35848">
    <property type="entry name" value="OXALATE-BINDING PROTEIN"/>
    <property type="match status" value="1"/>
</dbReference>
<dbReference type="InterPro" id="IPR013096">
    <property type="entry name" value="Cupin_2"/>
</dbReference>
<accession>A0AAT9FR02</accession>
<dbReference type="InterPro" id="IPR011051">
    <property type="entry name" value="RmlC_Cupin_sf"/>
</dbReference>
<evidence type="ECO:0000259" key="2">
    <source>
        <dbReference type="Pfam" id="PF07883"/>
    </source>
</evidence>
<evidence type="ECO:0000256" key="1">
    <source>
        <dbReference type="ARBA" id="ARBA00022723"/>
    </source>
</evidence>
<dbReference type="InterPro" id="IPR014710">
    <property type="entry name" value="RmlC-like_jellyroll"/>
</dbReference>